<dbReference type="GO" id="GO:0015074">
    <property type="term" value="P:DNA integration"/>
    <property type="evidence" value="ECO:0007669"/>
    <property type="project" value="InterPro"/>
</dbReference>
<reference evidence="4 5" key="1">
    <citation type="submission" date="2015-12" db="EMBL/GenBank/DDBJ databases">
        <title>The genome of Folsomia candida.</title>
        <authorList>
            <person name="Faddeeva A."/>
            <person name="Derks M.F."/>
            <person name="Anvar Y."/>
            <person name="Smit S."/>
            <person name="Van Straalen N."/>
            <person name="Roelofs D."/>
        </authorList>
    </citation>
    <scope>NUCLEOTIDE SEQUENCE [LARGE SCALE GENOMIC DNA]</scope>
    <source>
        <strain evidence="4 5">VU population</strain>
        <tissue evidence="4">Whole body</tissue>
    </source>
</reference>
<evidence type="ECO:0000259" key="3">
    <source>
        <dbReference type="PROSITE" id="PS50994"/>
    </source>
</evidence>
<dbReference type="STRING" id="158441.A0A226D0G8"/>
<proteinExistence type="predicted"/>
<dbReference type="Pfam" id="PF00665">
    <property type="entry name" value="rve"/>
    <property type="match status" value="1"/>
</dbReference>
<dbReference type="Pfam" id="PF17921">
    <property type="entry name" value="Integrase_H2C2"/>
    <property type="match status" value="1"/>
</dbReference>
<protein>
    <recommendedName>
        <fullName evidence="1">RNA-directed DNA polymerase</fullName>
        <ecNumber evidence="1">2.7.7.49</ecNumber>
    </recommendedName>
</protein>
<comment type="caution">
    <text evidence="4">The sequence shown here is derived from an EMBL/GenBank/DDBJ whole genome shotgun (WGS) entry which is preliminary data.</text>
</comment>
<name>A0A226D0G8_FOLCA</name>
<feature type="region of interest" description="Disordered" evidence="2">
    <location>
        <begin position="526"/>
        <end position="564"/>
    </location>
</feature>
<gene>
    <name evidence="4" type="ORF">Fcan01_26157</name>
</gene>
<evidence type="ECO:0000256" key="1">
    <source>
        <dbReference type="ARBA" id="ARBA00012493"/>
    </source>
</evidence>
<dbReference type="SUPFAM" id="SSF53098">
    <property type="entry name" value="Ribonuclease H-like"/>
    <property type="match status" value="1"/>
</dbReference>
<feature type="compositionally biased region" description="Basic residues" evidence="2">
    <location>
        <begin position="526"/>
        <end position="537"/>
    </location>
</feature>
<organism evidence="4 5">
    <name type="scientific">Folsomia candida</name>
    <name type="common">Springtail</name>
    <dbReference type="NCBI Taxonomy" id="158441"/>
    <lineage>
        <taxon>Eukaryota</taxon>
        <taxon>Metazoa</taxon>
        <taxon>Ecdysozoa</taxon>
        <taxon>Arthropoda</taxon>
        <taxon>Hexapoda</taxon>
        <taxon>Collembola</taxon>
        <taxon>Entomobryomorpha</taxon>
        <taxon>Isotomoidea</taxon>
        <taxon>Isotomidae</taxon>
        <taxon>Proisotominae</taxon>
        <taxon>Folsomia</taxon>
    </lineage>
</organism>
<dbReference type="Proteomes" id="UP000198287">
    <property type="component" value="Unassembled WGS sequence"/>
</dbReference>
<dbReference type="EMBL" id="LNIX01000041">
    <property type="protein sequence ID" value="OXA39085.1"/>
    <property type="molecule type" value="Genomic_DNA"/>
</dbReference>
<evidence type="ECO:0000256" key="2">
    <source>
        <dbReference type="SAM" id="MobiDB-lite"/>
    </source>
</evidence>
<dbReference type="AlphaFoldDB" id="A0A226D0G8"/>
<dbReference type="InterPro" id="IPR050951">
    <property type="entry name" value="Retrovirus_Pol_polyprotein"/>
</dbReference>
<feature type="domain" description="Integrase catalytic" evidence="3">
    <location>
        <begin position="145"/>
        <end position="303"/>
    </location>
</feature>
<dbReference type="InterPro" id="IPR036397">
    <property type="entry name" value="RNaseH_sf"/>
</dbReference>
<dbReference type="InterPro" id="IPR041588">
    <property type="entry name" value="Integrase_H2C2"/>
</dbReference>
<evidence type="ECO:0000313" key="5">
    <source>
        <dbReference type="Proteomes" id="UP000198287"/>
    </source>
</evidence>
<keyword evidence="5" id="KW-1185">Reference proteome</keyword>
<dbReference type="PANTHER" id="PTHR37984:SF15">
    <property type="entry name" value="INTEGRASE CATALYTIC DOMAIN-CONTAINING PROTEIN"/>
    <property type="match status" value="1"/>
</dbReference>
<dbReference type="InterPro" id="IPR001584">
    <property type="entry name" value="Integrase_cat-core"/>
</dbReference>
<dbReference type="EC" id="2.7.7.49" evidence="1"/>
<dbReference type="FunFam" id="3.30.420.10:FF:000032">
    <property type="entry name" value="Retrovirus-related Pol polyprotein from transposon 297-like Protein"/>
    <property type="match status" value="1"/>
</dbReference>
<sequence>MRWALRIQDFQFAVSHIASTQNAVALSRAPTDPPQVDELEEHMLVPTNSTFLALLQAPVSPLLTLPAIRSAKDADPEVQALLTDLPESFSLSDGILYKNGKNAARLPFIPMAMRQSVLHFFHDSPLAGHFGYRKTIARLLRRSVLPQGPWDMLAMNLMGPLPRSANRNTYLLVVVDHFCKWVELFALKDATAPLIARTLEREIFCRFGAPASILSDNATNFRGKILANLMKAWGIEQKFTTTYHPQGNITERVNRNLRAMLSAYTHSTHSKWDEFLPETALALRTAVHSSTGFSPALLNLGREPKLPLDYAVNPVHSAGFDSRIDYSTKLIDRLASLYSQAKLNIEKSCEEQKRHYDKRHKNIVFKTNDLVLLKTHHLSKKNEKFSKKLAIRIYVMSPPVYEQQPGEHIEMFAWRVESAMRLASPDGNVPDIRIFNRVFLGLHPSIAAVIPIKPTNLEQLFSYGEILDTLLSPDDPYYRTMRQHSPVTVTVDNEQYRPPSPTAVQCYRFHEMGHYAAACTKKRINKPKRKRGCKRLKSTPASPQGRGHVGPKAYTTRIPSRRLN</sequence>
<dbReference type="PROSITE" id="PS50994">
    <property type="entry name" value="INTEGRASE"/>
    <property type="match status" value="1"/>
</dbReference>
<dbReference type="GO" id="GO:0003964">
    <property type="term" value="F:RNA-directed DNA polymerase activity"/>
    <property type="evidence" value="ECO:0007669"/>
    <property type="project" value="UniProtKB-EC"/>
</dbReference>
<dbReference type="Gene3D" id="1.10.340.70">
    <property type="match status" value="1"/>
</dbReference>
<dbReference type="GO" id="GO:0003676">
    <property type="term" value="F:nucleic acid binding"/>
    <property type="evidence" value="ECO:0007669"/>
    <property type="project" value="InterPro"/>
</dbReference>
<dbReference type="PANTHER" id="PTHR37984">
    <property type="entry name" value="PROTEIN CBG26694"/>
    <property type="match status" value="1"/>
</dbReference>
<evidence type="ECO:0000313" key="4">
    <source>
        <dbReference type="EMBL" id="OXA39085.1"/>
    </source>
</evidence>
<dbReference type="InterPro" id="IPR012337">
    <property type="entry name" value="RNaseH-like_sf"/>
</dbReference>
<accession>A0A226D0G8</accession>
<dbReference type="Gene3D" id="3.30.420.10">
    <property type="entry name" value="Ribonuclease H-like superfamily/Ribonuclease H"/>
    <property type="match status" value="1"/>
</dbReference>